<keyword evidence="1" id="KW-0547">Nucleotide-binding</keyword>
<gene>
    <name evidence="4" type="ORF">Tco025E_02985</name>
</gene>
<keyword evidence="4" id="KW-0418">Kinase</keyword>
<protein>
    <submittedName>
        <fullName evidence="4">Protein kinase</fullName>
    </submittedName>
</protein>
<dbReference type="GO" id="GO:0005737">
    <property type="term" value="C:cytoplasm"/>
    <property type="evidence" value="ECO:0007669"/>
    <property type="project" value="TreeGrafter"/>
</dbReference>
<dbReference type="Proteomes" id="UP000284403">
    <property type="component" value="Unassembled WGS sequence"/>
</dbReference>
<accession>A0A3R7S6Z0</accession>
<dbReference type="SMART" id="SM00220">
    <property type="entry name" value="S_TKc"/>
    <property type="match status" value="1"/>
</dbReference>
<dbReference type="SUPFAM" id="SSF56112">
    <property type="entry name" value="Protein kinase-like (PK-like)"/>
    <property type="match status" value="1"/>
</dbReference>
<feature type="compositionally biased region" description="Low complexity" evidence="2">
    <location>
        <begin position="182"/>
        <end position="191"/>
    </location>
</feature>
<dbReference type="AlphaFoldDB" id="A0A3R7S6Z0"/>
<dbReference type="InterPro" id="IPR017441">
    <property type="entry name" value="Protein_kinase_ATP_BS"/>
</dbReference>
<evidence type="ECO:0000313" key="4">
    <source>
        <dbReference type="EMBL" id="RNF22783.1"/>
    </source>
</evidence>
<dbReference type="PANTHER" id="PTHR24348">
    <property type="entry name" value="SERINE/THREONINE-PROTEIN KINASE UNC-51-RELATED"/>
    <property type="match status" value="1"/>
</dbReference>
<feature type="region of interest" description="Disordered" evidence="2">
    <location>
        <begin position="1"/>
        <end position="36"/>
    </location>
</feature>
<feature type="compositionally biased region" description="Basic and acidic residues" evidence="2">
    <location>
        <begin position="199"/>
        <end position="214"/>
    </location>
</feature>
<proteinExistence type="predicted"/>
<dbReference type="OrthoDB" id="20134at2759"/>
<dbReference type="EMBL" id="MKKU01000130">
    <property type="protein sequence ID" value="RNF22783.1"/>
    <property type="molecule type" value="Genomic_DNA"/>
</dbReference>
<reference evidence="4 5" key="1">
    <citation type="journal article" date="2018" name="BMC Genomics">
        <title>Genomic comparison of Trypanosoma conorhini and Trypanosoma rangeli to Trypanosoma cruzi strains of high and low virulence.</title>
        <authorList>
            <person name="Bradwell K.R."/>
            <person name="Koparde V.N."/>
            <person name="Matveyev A.V."/>
            <person name="Serrano M.G."/>
            <person name="Alves J.M."/>
            <person name="Parikh H."/>
            <person name="Huang B."/>
            <person name="Lee V."/>
            <person name="Espinosa-Alvarez O."/>
            <person name="Ortiz P.A."/>
            <person name="Costa-Martins A.G."/>
            <person name="Teixeira M.M."/>
            <person name="Buck G.A."/>
        </authorList>
    </citation>
    <scope>NUCLEOTIDE SEQUENCE [LARGE SCALE GENOMIC DNA]</scope>
    <source>
        <strain evidence="4 5">025E</strain>
    </source>
</reference>
<dbReference type="InterPro" id="IPR045269">
    <property type="entry name" value="Atg1-like"/>
</dbReference>
<dbReference type="PROSITE" id="PS50011">
    <property type="entry name" value="PROTEIN_KINASE_DOM"/>
    <property type="match status" value="1"/>
</dbReference>
<dbReference type="InterPro" id="IPR000719">
    <property type="entry name" value="Prot_kinase_dom"/>
</dbReference>
<evidence type="ECO:0000256" key="2">
    <source>
        <dbReference type="SAM" id="MobiDB-lite"/>
    </source>
</evidence>
<feature type="binding site" evidence="1">
    <location>
        <position position="268"/>
    </location>
    <ligand>
        <name>ATP</name>
        <dbReference type="ChEBI" id="CHEBI:30616"/>
    </ligand>
</feature>
<keyword evidence="1" id="KW-0067">ATP-binding</keyword>
<organism evidence="4 5">
    <name type="scientific">Trypanosoma conorhini</name>
    <dbReference type="NCBI Taxonomy" id="83891"/>
    <lineage>
        <taxon>Eukaryota</taxon>
        <taxon>Discoba</taxon>
        <taxon>Euglenozoa</taxon>
        <taxon>Kinetoplastea</taxon>
        <taxon>Metakinetoplastina</taxon>
        <taxon>Trypanosomatida</taxon>
        <taxon>Trypanosomatidae</taxon>
        <taxon>Trypanosoma</taxon>
    </lineage>
</organism>
<dbReference type="GeneID" id="40316596"/>
<feature type="region of interest" description="Disordered" evidence="2">
    <location>
        <begin position="169"/>
        <end position="225"/>
    </location>
</feature>
<feature type="compositionally biased region" description="Gly residues" evidence="2">
    <location>
        <begin position="19"/>
        <end position="28"/>
    </location>
</feature>
<dbReference type="GO" id="GO:0005524">
    <property type="term" value="F:ATP binding"/>
    <property type="evidence" value="ECO:0007669"/>
    <property type="project" value="UniProtKB-UniRule"/>
</dbReference>
<evidence type="ECO:0000256" key="1">
    <source>
        <dbReference type="PROSITE-ProRule" id="PRU10141"/>
    </source>
</evidence>
<dbReference type="Gene3D" id="1.10.510.10">
    <property type="entry name" value="Transferase(Phosphotransferase) domain 1"/>
    <property type="match status" value="1"/>
</dbReference>
<dbReference type="GO" id="GO:0004674">
    <property type="term" value="F:protein serine/threonine kinase activity"/>
    <property type="evidence" value="ECO:0007669"/>
    <property type="project" value="InterPro"/>
</dbReference>
<dbReference type="InterPro" id="IPR011009">
    <property type="entry name" value="Kinase-like_dom_sf"/>
</dbReference>
<dbReference type="GO" id="GO:0010506">
    <property type="term" value="P:regulation of autophagy"/>
    <property type="evidence" value="ECO:0007669"/>
    <property type="project" value="InterPro"/>
</dbReference>
<evidence type="ECO:0000313" key="5">
    <source>
        <dbReference type="Proteomes" id="UP000284403"/>
    </source>
</evidence>
<feature type="domain" description="Protein kinase" evidence="3">
    <location>
        <begin position="239"/>
        <end position="362"/>
    </location>
</feature>
<dbReference type="Pfam" id="PF00069">
    <property type="entry name" value="Pkinase"/>
    <property type="match status" value="1"/>
</dbReference>
<keyword evidence="4" id="KW-0808">Transferase</keyword>
<dbReference type="RefSeq" id="XP_029229944.1">
    <property type="nucleotide sequence ID" value="XM_029369907.1"/>
</dbReference>
<dbReference type="PROSITE" id="PS00107">
    <property type="entry name" value="PROTEIN_KINASE_ATP"/>
    <property type="match status" value="1"/>
</dbReference>
<evidence type="ECO:0000259" key="3">
    <source>
        <dbReference type="PROSITE" id="PS50011"/>
    </source>
</evidence>
<name>A0A3R7S6Z0_9TRYP</name>
<comment type="caution">
    <text evidence="4">The sequence shown here is derived from an EMBL/GenBank/DDBJ whole genome shotgun (WGS) entry which is preliminary data.</text>
</comment>
<sequence>MEASSSSEPQPPAPTGTECEGGGDGAGGSDAVACPHGGGTAEPLSYTVDWEDVVGEGDFGVIYRGRHVGDGMAVGVLTLKGGLERRDELRKEAAKGLALLLQRWPDKIQPLGTFDTSEKGLLTVMSVLQLRGVEDMRRFFAPNAAETGAPEQQSGSIDCAATETTCPRFTEEDEWKGEREAAAAAASAAATAGGGGEVEAGHTEDARAGADERPQPPPSVPAPVSNPKGRVCFLGDYVVDLGTVLGKGKFGTVYRGWHRAEGSEVAVKLLKGPVSKRAKMSIEQRELSRLQKLSHPNILRMFGAFRQESKSKPELTLALVLELCHGGDLKEFLARHDPLSERQAKHVMRQLVDFFVFLKAIA</sequence>
<keyword evidence="5" id="KW-1185">Reference proteome</keyword>